<keyword evidence="1" id="KW-1185">Reference proteome</keyword>
<evidence type="ECO:0000313" key="1">
    <source>
        <dbReference type="Proteomes" id="UP000025227"/>
    </source>
</evidence>
<accession>A0A7I4YLT5</accession>
<dbReference type="OrthoDB" id="5852040at2759"/>
<dbReference type="WBParaSite" id="HCON_00109550-00001">
    <property type="protein sequence ID" value="HCON_00109550-00001"/>
    <property type="gene ID" value="HCON_00109550"/>
</dbReference>
<sequence length="394" mass="46241">MEEWIPLEQIDTAKGDERKNLLYSWTYTPSGRYAVDFDYKEIPQLEDEPDTHHFLFRFFVLDILEKTWCPYIGNTGPFKRFYSFYWLSDEFGVLLDFSKREGSVRQNLLYYEHDKKVVSCTVIRNIEFDVDYMCYSRDFTAQKFVIPEGEFVVLCGYRSSEDGMLCRLIPYYLYGDTPFDIKEFIIDTRRLVLCLTGDAQLRTGGHPFTFGSSLTFLLYKDNPVTMFHYINYTMQIDLAGALQDNEVYITPRHARMRIFTLPQHPGFVPWFKSIPNLFNSGNFVLLWEQPKRNYSRRRKGKTKVFLLDLQTINMHVIHTSLLKNDFVCIHPSGAVHTYIQTADGMKMKTSNMSFSTKSLEKICQQKLIQVTCKATPTLLELSKVVFSIIPYSYY</sequence>
<reference evidence="2" key="1">
    <citation type="submission" date="2020-12" db="UniProtKB">
        <authorList>
            <consortium name="WormBaseParasite"/>
        </authorList>
    </citation>
    <scope>IDENTIFICATION</scope>
    <source>
        <strain evidence="2">MHco3</strain>
    </source>
</reference>
<organism evidence="1 2">
    <name type="scientific">Haemonchus contortus</name>
    <name type="common">Barber pole worm</name>
    <dbReference type="NCBI Taxonomy" id="6289"/>
    <lineage>
        <taxon>Eukaryota</taxon>
        <taxon>Metazoa</taxon>
        <taxon>Ecdysozoa</taxon>
        <taxon>Nematoda</taxon>
        <taxon>Chromadorea</taxon>
        <taxon>Rhabditida</taxon>
        <taxon>Rhabditina</taxon>
        <taxon>Rhabditomorpha</taxon>
        <taxon>Strongyloidea</taxon>
        <taxon>Trichostrongylidae</taxon>
        <taxon>Haemonchus</taxon>
    </lineage>
</organism>
<evidence type="ECO:0000313" key="2">
    <source>
        <dbReference type="WBParaSite" id="HCON_00109550-00001"/>
    </source>
</evidence>
<name>A0A7I4YLT5_HAECO</name>
<protein>
    <submittedName>
        <fullName evidence="2">DUF295 domain-containing protein</fullName>
    </submittedName>
</protein>
<dbReference type="Proteomes" id="UP000025227">
    <property type="component" value="Unplaced"/>
</dbReference>
<proteinExistence type="predicted"/>
<dbReference type="AlphaFoldDB" id="A0A7I4YLT5"/>